<dbReference type="AlphaFoldDB" id="A0A2X4V1W9"/>
<evidence type="ECO:0000256" key="2">
    <source>
        <dbReference type="ARBA" id="ARBA00022898"/>
    </source>
</evidence>
<dbReference type="InterPro" id="IPR049704">
    <property type="entry name" value="Aminotrans_3_PPA_site"/>
</dbReference>
<dbReference type="EMBL" id="LS483469">
    <property type="protein sequence ID" value="SQI45143.1"/>
    <property type="molecule type" value="Genomic_DNA"/>
</dbReference>
<evidence type="ECO:0000256" key="1">
    <source>
        <dbReference type="ARBA" id="ARBA00001933"/>
    </source>
</evidence>
<evidence type="ECO:0000313" key="4">
    <source>
        <dbReference type="EMBL" id="QPS19147.1"/>
    </source>
</evidence>
<dbReference type="NCBIfam" id="TIGR02814">
    <property type="entry name" value="pfaD_fam"/>
    <property type="match status" value="1"/>
</dbReference>
<accession>A0A2X4V1W9</accession>
<dbReference type="PANTHER" id="PTHR43713:SF3">
    <property type="entry name" value="GLUTAMATE-1-SEMIALDEHYDE 2,1-AMINOMUTASE 1, CHLOROPLASTIC-RELATED"/>
    <property type="match status" value="1"/>
</dbReference>
<dbReference type="RefSeq" id="WP_063200407.1">
    <property type="nucleotide sequence ID" value="NZ_CAMITG010000001.1"/>
</dbReference>
<sequence>MSPRFSVNHSGGKRPFDALPLVAGSAALYDLGQALQVVQSGDEAHLCALGEALPSAEAKPIGTLPAVTEAELGDGSFCRDYGVRMAYYAGAMANGIHSEAMAIALGQQKILGIFGAGGLDIPRIAQAIATLRQHLPDGPFGINLLHNPGNPAWEMACVQLCLEHQVTIVEASAYINLSPALVCYRACGLTRGRDGTIARRNRIIAKVSRREVAQCFLRPAPENILKKLLADNLINAEQAELARQVPMADDITVEGDSGGHTDQGTLACIFRSVVQLRDDIERESGHRHRVRIGAAGGIGTPHAVRAAFALGAAYVVTGSINQACVEAGTSDAAKQMLGRVRIGDVATAPSADMFEMGAKVQVLKQGSMYPVRAQKLYALYKQYEGLAALPADDVTQLEKQIFRQPLANVWQETVAYFQRCGRPEVIEKALQQPKKQMALVFQWYLGQSSRWAIQGEAGREMDYQIWCGSAMGAMNEWLQGTPLEDPAQRHVAELAHLLMSGAAWLTRTALLELMHIALPDTLGRYSPFNLTVGSESQPARQSLSILSSSCKQTENAQNMDASTKLSLDVSKNFYKKCWDLLPGGTHYNFGDPERPLVIPFNRGRNSRVWDLDGNEHLDLFCKFGALFVGHHNEAYNAALMDYMGKVTSVDTCDLEVEVCETLVKHIPSAEMVRFCLSGTEAVQNALRLARGFTGKNRFIRFHGHYHGNADNIMGWRKKQDLSYPVPEQFKGDLLDTWGRATGAIADQSFMLPWNDIEVLTATIERYHDEIAAVLMEPICINGGGIFPREGYLEKAKALCEKYNIVLIFDEIITGVRLGLGGAQQLLGVTPHLSTFGKALGGGSMPISAIVGRRDIMNLYTRGKVIHAGTFNGYPLGLAAIKATFSLIEQDPGCYERMAGFTRQISNIFVKAAESVELPLVVQGMPTALVYHSQNSPVDRSEGYSDKVKFCDIIIREISKRYGIQFSPLSRIYANMLMSQDDVQFFEERIYDAMANARKIIDITFKEGVDA</sequence>
<dbReference type="Gene3D" id="3.40.640.10">
    <property type="entry name" value="Type I PLP-dependent aspartate aminotransferase-like (Major domain)"/>
    <property type="match status" value="1"/>
</dbReference>
<dbReference type="Pfam" id="PF03060">
    <property type="entry name" value="NMO"/>
    <property type="match status" value="1"/>
</dbReference>
<dbReference type="Proteomes" id="UP000594967">
    <property type="component" value="Chromosome"/>
</dbReference>
<name>A0A2X4V1W9_SERPL</name>
<gene>
    <name evidence="5" type="primary">pksE</name>
    <name evidence="4" type="ORF">I6G64_16275</name>
    <name evidence="5" type="ORF">NCTC12961_05044</name>
</gene>
<protein>
    <submittedName>
        <fullName evidence="4">PfaD family polyunsaturated fatty acid/polyketide biosynthesis protein</fullName>
    </submittedName>
    <submittedName>
        <fullName evidence="5">Polyketide biosynthesis protein pksE</fullName>
    </submittedName>
</protein>
<evidence type="ECO:0000313" key="6">
    <source>
        <dbReference type="Proteomes" id="UP000248897"/>
    </source>
</evidence>
<dbReference type="Pfam" id="PF21607">
    <property type="entry name" value="FabD_helical_ins"/>
    <property type="match status" value="1"/>
</dbReference>
<organism evidence="5 6">
    <name type="scientific">Serratia plymuthica</name>
    <dbReference type="NCBI Taxonomy" id="82996"/>
    <lineage>
        <taxon>Bacteria</taxon>
        <taxon>Pseudomonadati</taxon>
        <taxon>Pseudomonadota</taxon>
        <taxon>Gammaproteobacteria</taxon>
        <taxon>Enterobacterales</taxon>
        <taxon>Yersiniaceae</taxon>
        <taxon>Serratia</taxon>
    </lineage>
</organism>
<dbReference type="CDD" id="cd04742">
    <property type="entry name" value="NPD_FabD"/>
    <property type="match status" value="1"/>
</dbReference>
<keyword evidence="7" id="KW-1185">Reference proteome</keyword>
<dbReference type="Gene3D" id="3.20.20.70">
    <property type="entry name" value="Aldolase class I"/>
    <property type="match status" value="2"/>
</dbReference>
<comment type="cofactor">
    <cofactor evidence="1">
        <name>pyridoxal 5'-phosphate</name>
        <dbReference type="ChEBI" id="CHEBI:597326"/>
    </cofactor>
</comment>
<dbReference type="Proteomes" id="UP000248897">
    <property type="component" value="Chromosome 1"/>
</dbReference>
<dbReference type="PROSITE" id="PS00600">
    <property type="entry name" value="AA_TRANSFER_CLASS_3"/>
    <property type="match status" value="1"/>
</dbReference>
<dbReference type="Gene3D" id="3.90.1150.10">
    <property type="entry name" value="Aspartate Aminotransferase, domain 1"/>
    <property type="match status" value="1"/>
</dbReference>
<evidence type="ECO:0000313" key="7">
    <source>
        <dbReference type="Proteomes" id="UP000594967"/>
    </source>
</evidence>
<dbReference type="GO" id="GO:0008483">
    <property type="term" value="F:transaminase activity"/>
    <property type="evidence" value="ECO:0007669"/>
    <property type="project" value="InterPro"/>
</dbReference>
<evidence type="ECO:0000313" key="5">
    <source>
        <dbReference type="EMBL" id="SQI45143.1"/>
    </source>
</evidence>
<dbReference type="InterPro" id="IPR014179">
    <property type="entry name" value="PfaD-like_TIM-barrel"/>
</dbReference>
<dbReference type="InterPro" id="IPR015424">
    <property type="entry name" value="PyrdxlP-dep_Trfase"/>
</dbReference>
<dbReference type="Pfam" id="PF00202">
    <property type="entry name" value="Aminotran_3"/>
    <property type="match status" value="1"/>
</dbReference>
<keyword evidence="2" id="KW-0663">Pyridoxal phosphate</keyword>
<dbReference type="InterPro" id="IPR015421">
    <property type="entry name" value="PyrdxlP-dep_Trfase_major"/>
</dbReference>
<dbReference type="InterPro" id="IPR005814">
    <property type="entry name" value="Aminotrans_3"/>
</dbReference>
<dbReference type="SUPFAM" id="SSF53383">
    <property type="entry name" value="PLP-dependent transferases"/>
    <property type="match status" value="1"/>
</dbReference>
<dbReference type="STRING" id="82996.ADP72_14700"/>
<dbReference type="EMBL" id="CP065673">
    <property type="protein sequence ID" value="QPS19147.1"/>
    <property type="molecule type" value="Genomic_DNA"/>
</dbReference>
<dbReference type="PANTHER" id="PTHR43713">
    <property type="entry name" value="GLUTAMATE-1-SEMIALDEHYDE 2,1-AMINOMUTASE"/>
    <property type="match status" value="1"/>
</dbReference>
<reference evidence="4 7" key="2">
    <citation type="submission" date="2020-12" db="EMBL/GenBank/DDBJ databases">
        <title>FDA dAtabase for Regulatory Grade micrObial Sequences (FDA-ARGOS): Supporting development and validation of Infectious Disease Dx tests.</title>
        <authorList>
            <person name="Sproer C."/>
            <person name="Gronow S."/>
            <person name="Severitt S."/>
            <person name="Schroder I."/>
            <person name="Tallon L."/>
            <person name="Sadzewicz L."/>
            <person name="Zhao X."/>
            <person name="Boylan J."/>
            <person name="Ott S."/>
            <person name="Bowen H."/>
            <person name="Vavikolanu K."/>
            <person name="Mehta A."/>
            <person name="Aluvathingal J."/>
            <person name="Nadendla S."/>
            <person name="Lowell S."/>
            <person name="Myers T."/>
            <person name="Yan Y."/>
            <person name="Sichtig H."/>
        </authorList>
    </citation>
    <scope>NUCLEOTIDE SEQUENCE [LARGE SCALE GENOMIC DNA]</scope>
    <source>
        <strain evidence="4 7">FDAARGOS_907</strain>
    </source>
</reference>
<feature type="domain" description="[Acyl-carrier-protein] S-malonyltransferase-like inserted helical" evidence="3">
    <location>
        <begin position="383"/>
        <end position="463"/>
    </location>
</feature>
<dbReference type="SUPFAM" id="SSF51412">
    <property type="entry name" value="Inosine monophosphate dehydrogenase (IMPDH)"/>
    <property type="match status" value="1"/>
</dbReference>
<dbReference type="InterPro" id="IPR049489">
    <property type="entry name" value="FabD-like_helical_ins"/>
</dbReference>
<reference evidence="5 6" key="1">
    <citation type="submission" date="2018-06" db="EMBL/GenBank/DDBJ databases">
        <authorList>
            <consortium name="Pathogen Informatics"/>
            <person name="Doyle S."/>
        </authorList>
    </citation>
    <scope>NUCLEOTIDE SEQUENCE [LARGE SCALE GENOMIC DNA]</scope>
    <source>
        <strain evidence="5 6">NCTC12961</strain>
    </source>
</reference>
<dbReference type="InterPro" id="IPR015422">
    <property type="entry name" value="PyrdxlP-dep_Trfase_small"/>
</dbReference>
<dbReference type="InterPro" id="IPR013785">
    <property type="entry name" value="Aldolase_TIM"/>
</dbReference>
<dbReference type="GO" id="GO:0030170">
    <property type="term" value="F:pyridoxal phosphate binding"/>
    <property type="evidence" value="ECO:0007669"/>
    <property type="project" value="InterPro"/>
</dbReference>
<evidence type="ECO:0000259" key="3">
    <source>
        <dbReference type="Pfam" id="PF21607"/>
    </source>
</evidence>
<proteinExistence type="predicted"/>